<feature type="compositionally biased region" description="Basic and acidic residues" evidence="1">
    <location>
        <begin position="8"/>
        <end position="24"/>
    </location>
</feature>
<gene>
    <name evidence="2" type="ORF">NEOLEDRAFT_1184457</name>
</gene>
<protein>
    <submittedName>
        <fullName evidence="2">Uncharacterized protein</fullName>
    </submittedName>
</protein>
<feature type="region of interest" description="Disordered" evidence="1">
    <location>
        <begin position="1"/>
        <end position="24"/>
    </location>
</feature>
<evidence type="ECO:0000256" key="1">
    <source>
        <dbReference type="SAM" id="MobiDB-lite"/>
    </source>
</evidence>
<feature type="region of interest" description="Disordered" evidence="1">
    <location>
        <begin position="91"/>
        <end position="161"/>
    </location>
</feature>
<feature type="compositionally biased region" description="Polar residues" evidence="1">
    <location>
        <begin position="123"/>
        <end position="134"/>
    </location>
</feature>
<proteinExistence type="predicted"/>
<dbReference type="EMBL" id="KV425696">
    <property type="protein sequence ID" value="KZT18229.1"/>
    <property type="molecule type" value="Genomic_DNA"/>
</dbReference>
<evidence type="ECO:0000313" key="3">
    <source>
        <dbReference type="Proteomes" id="UP000076761"/>
    </source>
</evidence>
<feature type="compositionally biased region" description="Basic and acidic residues" evidence="1">
    <location>
        <begin position="105"/>
        <end position="121"/>
    </location>
</feature>
<dbReference type="InParanoid" id="A0A165MEC2"/>
<keyword evidence="3" id="KW-1185">Reference proteome</keyword>
<accession>A0A165MEC2</accession>
<organism evidence="2 3">
    <name type="scientific">Neolentinus lepideus HHB14362 ss-1</name>
    <dbReference type="NCBI Taxonomy" id="1314782"/>
    <lineage>
        <taxon>Eukaryota</taxon>
        <taxon>Fungi</taxon>
        <taxon>Dikarya</taxon>
        <taxon>Basidiomycota</taxon>
        <taxon>Agaricomycotina</taxon>
        <taxon>Agaricomycetes</taxon>
        <taxon>Gloeophyllales</taxon>
        <taxon>Gloeophyllaceae</taxon>
        <taxon>Neolentinus</taxon>
    </lineage>
</organism>
<name>A0A165MEC2_9AGAM</name>
<reference evidence="2 3" key="1">
    <citation type="journal article" date="2016" name="Mol. Biol. Evol.">
        <title>Comparative Genomics of Early-Diverging Mushroom-Forming Fungi Provides Insights into the Origins of Lignocellulose Decay Capabilities.</title>
        <authorList>
            <person name="Nagy L.G."/>
            <person name="Riley R."/>
            <person name="Tritt A."/>
            <person name="Adam C."/>
            <person name="Daum C."/>
            <person name="Floudas D."/>
            <person name="Sun H."/>
            <person name="Yadav J.S."/>
            <person name="Pangilinan J."/>
            <person name="Larsson K.H."/>
            <person name="Matsuura K."/>
            <person name="Barry K."/>
            <person name="Labutti K."/>
            <person name="Kuo R."/>
            <person name="Ohm R.A."/>
            <person name="Bhattacharya S.S."/>
            <person name="Shirouzu T."/>
            <person name="Yoshinaga Y."/>
            <person name="Martin F.M."/>
            <person name="Grigoriev I.V."/>
            <person name="Hibbett D.S."/>
        </authorList>
    </citation>
    <scope>NUCLEOTIDE SEQUENCE [LARGE SCALE GENOMIC DNA]</scope>
    <source>
        <strain evidence="2 3">HHB14362 ss-1</strain>
    </source>
</reference>
<dbReference type="Proteomes" id="UP000076761">
    <property type="component" value="Unassembled WGS sequence"/>
</dbReference>
<sequence>MSTSISSCEKEETTRGRTRVREPPKTGILLVKPLKRWNGCKVNIPLSRYIEARVIPCLDGVASWIMETPPLWDPDCEECRRIQRGLYMHANDPIPTGQEGTPLTKNDDLAGVRAPHEDDLGAKSTSVTQPNINLKPSPALEDESKNTIASSSPIDTEPVCA</sequence>
<dbReference type="AlphaFoldDB" id="A0A165MEC2"/>
<evidence type="ECO:0000313" key="2">
    <source>
        <dbReference type="EMBL" id="KZT18229.1"/>
    </source>
</evidence>
<dbReference type="OrthoDB" id="3307332at2759"/>